<dbReference type="PANTHER" id="PTHR11086:SF18">
    <property type="entry name" value="DEOXYCYTIDYLATE DEAMINASE"/>
    <property type="match status" value="1"/>
</dbReference>
<gene>
    <name evidence="11" type="ORF">H310_04099</name>
</gene>
<dbReference type="PROSITE" id="PS00903">
    <property type="entry name" value="CYT_DCMP_DEAMINASES_1"/>
    <property type="match status" value="1"/>
</dbReference>
<dbReference type="STRING" id="157072.A0A024UGR2"/>
<comment type="similarity">
    <text evidence="2">Belongs to the cytidine and deoxycytidylate deaminase family.</text>
</comment>
<evidence type="ECO:0000256" key="6">
    <source>
        <dbReference type="ARBA" id="ARBA00022833"/>
    </source>
</evidence>
<dbReference type="FunFam" id="3.40.140.10:FF:000021">
    <property type="entry name" value="Deoxycytidylate deaminase"/>
    <property type="match status" value="1"/>
</dbReference>
<feature type="domain" description="CMP/dCMP-type deaminase" evidence="10">
    <location>
        <begin position="43"/>
        <end position="181"/>
    </location>
</feature>
<dbReference type="EC" id="3.5.4.12" evidence="7"/>
<sequence length="264" mass="29639">MAEATPAKRKRDMEMAMNEPSDISSSDPDARTTKVHKRRDYLSWDDYFMSVAFLSSMRSKDPSTQVGACIVNAEKKIVGIGYNGFPNGCDDDVLPWARQGDCPLDTKYPYVCHAEMNAILNKNATSVKGCTIYVALFPCNECAKLIIQSGITKVIYSSDKYKSEWTFVASRRLLDMAKVVCMQHEMKADTLVIDFTSVHPLRAKQKHRIRQLVQENETPHYCHSCRDPCAFFCQGCSTEGHTVAFCGAHLTDCYLDHLTSLHGA</sequence>
<dbReference type="SUPFAM" id="SSF53927">
    <property type="entry name" value="Cytidine deaminase-like"/>
    <property type="match status" value="1"/>
</dbReference>
<keyword evidence="5" id="KW-0378">Hydrolase</keyword>
<keyword evidence="3" id="KW-0479">Metal-binding</keyword>
<dbReference type="eggNOG" id="KOG3127">
    <property type="taxonomic scope" value="Eukaryota"/>
</dbReference>
<dbReference type="InterPro" id="IPR015517">
    <property type="entry name" value="dCMP_deaminase-rel"/>
</dbReference>
<keyword evidence="4" id="KW-0545">Nucleotide biosynthesis</keyword>
<dbReference type="InterPro" id="IPR035105">
    <property type="entry name" value="Deoxycytidylate_deaminase_dom"/>
</dbReference>
<evidence type="ECO:0000256" key="8">
    <source>
        <dbReference type="ARBA" id="ARBA00041763"/>
    </source>
</evidence>
<dbReference type="GO" id="GO:0004132">
    <property type="term" value="F:dCMP deaminase activity"/>
    <property type="evidence" value="ECO:0007669"/>
    <property type="project" value="UniProtKB-EC"/>
</dbReference>
<evidence type="ECO:0000256" key="2">
    <source>
        <dbReference type="ARBA" id="ARBA00006576"/>
    </source>
</evidence>
<evidence type="ECO:0000256" key="7">
    <source>
        <dbReference type="ARBA" id="ARBA00038938"/>
    </source>
</evidence>
<dbReference type="GO" id="GO:0008270">
    <property type="term" value="F:zinc ion binding"/>
    <property type="evidence" value="ECO:0007669"/>
    <property type="project" value="InterPro"/>
</dbReference>
<dbReference type="VEuPathDB" id="FungiDB:H310_04099"/>
<accession>A0A024UGR2</accession>
<evidence type="ECO:0000256" key="1">
    <source>
        <dbReference type="ARBA" id="ARBA00001947"/>
    </source>
</evidence>
<dbReference type="EMBL" id="KI913957">
    <property type="protein sequence ID" value="ETW05062.1"/>
    <property type="molecule type" value="Genomic_DNA"/>
</dbReference>
<dbReference type="PROSITE" id="PS51747">
    <property type="entry name" value="CYT_DCMP_DEAMINASES_2"/>
    <property type="match status" value="1"/>
</dbReference>
<dbReference type="AlphaFoldDB" id="A0A024UGR2"/>
<feature type="region of interest" description="Disordered" evidence="9">
    <location>
        <begin position="1"/>
        <end position="34"/>
    </location>
</feature>
<organism evidence="11">
    <name type="scientific">Aphanomyces invadans</name>
    <dbReference type="NCBI Taxonomy" id="157072"/>
    <lineage>
        <taxon>Eukaryota</taxon>
        <taxon>Sar</taxon>
        <taxon>Stramenopiles</taxon>
        <taxon>Oomycota</taxon>
        <taxon>Saprolegniomycetes</taxon>
        <taxon>Saprolegniales</taxon>
        <taxon>Verrucalvaceae</taxon>
        <taxon>Aphanomyces</taxon>
    </lineage>
</organism>
<evidence type="ECO:0000259" key="10">
    <source>
        <dbReference type="PROSITE" id="PS51747"/>
    </source>
</evidence>
<dbReference type="RefSeq" id="XP_008866502.1">
    <property type="nucleotide sequence ID" value="XM_008868280.1"/>
</dbReference>
<dbReference type="InterPro" id="IPR002125">
    <property type="entry name" value="CMP_dCMP_dom"/>
</dbReference>
<evidence type="ECO:0000256" key="5">
    <source>
        <dbReference type="ARBA" id="ARBA00022801"/>
    </source>
</evidence>
<dbReference type="OrthoDB" id="6710946at2759"/>
<dbReference type="Gene3D" id="3.40.140.10">
    <property type="entry name" value="Cytidine Deaminase, domain 2"/>
    <property type="match status" value="1"/>
</dbReference>
<dbReference type="CDD" id="cd01286">
    <property type="entry name" value="deoxycytidylate_deaminase"/>
    <property type="match status" value="1"/>
</dbReference>
<evidence type="ECO:0000313" key="11">
    <source>
        <dbReference type="EMBL" id="ETW05062.1"/>
    </source>
</evidence>
<dbReference type="PANTHER" id="PTHR11086">
    <property type="entry name" value="DEOXYCYTIDYLATE DEAMINASE-RELATED"/>
    <property type="match status" value="1"/>
</dbReference>
<comment type="cofactor">
    <cofactor evidence="1">
        <name>Zn(2+)</name>
        <dbReference type="ChEBI" id="CHEBI:29105"/>
    </cofactor>
</comment>
<dbReference type="GeneID" id="20081149"/>
<name>A0A024UGR2_9STRA</name>
<evidence type="ECO:0000256" key="3">
    <source>
        <dbReference type="ARBA" id="ARBA00022723"/>
    </source>
</evidence>
<evidence type="ECO:0000256" key="4">
    <source>
        <dbReference type="ARBA" id="ARBA00022727"/>
    </source>
</evidence>
<dbReference type="InterPro" id="IPR016192">
    <property type="entry name" value="APOBEC/CMP_deaminase_Zn-bd"/>
</dbReference>
<proteinExistence type="inferred from homology"/>
<protein>
    <recommendedName>
        <fullName evidence="8">dCMP deaminase</fullName>
        <ecNumber evidence="7">3.5.4.12</ecNumber>
    </recommendedName>
    <alternativeName>
        <fullName evidence="8">dCMP deaminase</fullName>
    </alternativeName>
</protein>
<evidence type="ECO:0000256" key="9">
    <source>
        <dbReference type="SAM" id="MobiDB-lite"/>
    </source>
</evidence>
<keyword evidence="6" id="KW-0862">Zinc</keyword>
<reference evidence="11" key="1">
    <citation type="submission" date="2013-12" db="EMBL/GenBank/DDBJ databases">
        <title>The Genome Sequence of Aphanomyces invadans NJM9701.</title>
        <authorList>
            <consortium name="The Broad Institute Genomics Platform"/>
            <person name="Russ C."/>
            <person name="Tyler B."/>
            <person name="van West P."/>
            <person name="Dieguez-Uribeondo J."/>
            <person name="Young S.K."/>
            <person name="Zeng Q."/>
            <person name="Gargeya S."/>
            <person name="Fitzgerald M."/>
            <person name="Abouelleil A."/>
            <person name="Alvarado L."/>
            <person name="Chapman S.B."/>
            <person name="Gainer-Dewar J."/>
            <person name="Goldberg J."/>
            <person name="Griggs A."/>
            <person name="Gujja S."/>
            <person name="Hansen M."/>
            <person name="Howarth C."/>
            <person name="Imamovic A."/>
            <person name="Ireland A."/>
            <person name="Larimer J."/>
            <person name="McCowan C."/>
            <person name="Murphy C."/>
            <person name="Pearson M."/>
            <person name="Poon T.W."/>
            <person name="Priest M."/>
            <person name="Roberts A."/>
            <person name="Saif S."/>
            <person name="Shea T."/>
            <person name="Sykes S."/>
            <person name="Wortman J."/>
            <person name="Nusbaum C."/>
            <person name="Birren B."/>
        </authorList>
    </citation>
    <scope>NUCLEOTIDE SEQUENCE [LARGE SCALE GENOMIC DNA]</scope>
    <source>
        <strain evidence="11">NJM9701</strain>
    </source>
</reference>
<dbReference type="Pfam" id="PF00383">
    <property type="entry name" value="dCMP_cyt_deam_1"/>
    <property type="match status" value="1"/>
</dbReference>
<dbReference type="GO" id="GO:0005737">
    <property type="term" value="C:cytoplasm"/>
    <property type="evidence" value="ECO:0007669"/>
    <property type="project" value="TreeGrafter"/>
</dbReference>
<dbReference type="InterPro" id="IPR016193">
    <property type="entry name" value="Cytidine_deaminase-like"/>
</dbReference>
<dbReference type="GO" id="GO:0009165">
    <property type="term" value="P:nucleotide biosynthetic process"/>
    <property type="evidence" value="ECO:0007669"/>
    <property type="project" value="UniProtKB-KW"/>
</dbReference>